<feature type="transmembrane region" description="Helical" evidence="7">
    <location>
        <begin position="95"/>
        <end position="113"/>
    </location>
</feature>
<evidence type="ECO:0000313" key="8">
    <source>
        <dbReference type="EMBL" id="OGG42034.1"/>
    </source>
</evidence>
<evidence type="ECO:0000256" key="2">
    <source>
        <dbReference type="ARBA" id="ARBA00006679"/>
    </source>
</evidence>
<organism evidence="8 9">
    <name type="scientific">Candidatus Kaiserbacteria bacterium RIFCSPHIGHO2_01_FULL_46_22</name>
    <dbReference type="NCBI Taxonomy" id="1798475"/>
    <lineage>
        <taxon>Bacteria</taxon>
        <taxon>Candidatus Kaiseribacteriota</taxon>
    </lineage>
</organism>
<keyword evidence="6 7" id="KW-0472">Membrane</keyword>
<dbReference type="PANTHER" id="PTHR33452">
    <property type="entry name" value="OXIDOREDUCTASE CATD-RELATED"/>
    <property type="match status" value="1"/>
</dbReference>
<name>A0A1F6BYK5_9BACT</name>
<comment type="caution">
    <text evidence="8">The sequence shown here is derived from an EMBL/GenBank/DDBJ whole genome shotgun (WGS) entry which is preliminary data.</text>
</comment>
<feature type="transmembrane region" description="Helical" evidence="7">
    <location>
        <begin position="42"/>
        <end position="65"/>
    </location>
</feature>
<feature type="transmembrane region" description="Helical" evidence="7">
    <location>
        <begin position="12"/>
        <end position="30"/>
    </location>
</feature>
<dbReference type="InterPro" id="IPR032808">
    <property type="entry name" value="DoxX"/>
</dbReference>
<reference evidence="8 9" key="1">
    <citation type="journal article" date="2016" name="Nat. Commun.">
        <title>Thousands of microbial genomes shed light on interconnected biogeochemical processes in an aquifer system.</title>
        <authorList>
            <person name="Anantharaman K."/>
            <person name="Brown C.T."/>
            <person name="Hug L.A."/>
            <person name="Sharon I."/>
            <person name="Castelle C.J."/>
            <person name="Probst A.J."/>
            <person name="Thomas B.C."/>
            <person name="Singh A."/>
            <person name="Wilkins M.J."/>
            <person name="Karaoz U."/>
            <person name="Brodie E.L."/>
            <person name="Williams K.H."/>
            <person name="Hubbard S.S."/>
            <person name="Banfield J.F."/>
        </authorList>
    </citation>
    <scope>NUCLEOTIDE SEQUENCE [LARGE SCALE GENOMIC DNA]</scope>
</reference>
<dbReference type="AlphaFoldDB" id="A0A1F6BYK5"/>
<sequence length="122" mass="13123">MLRAHGTMIGRMLIGLLFVFSGVGIVLNGVDGFSGMIEGRGLPMPMILAWLVVVLKIVAGAALMLGFRTSQAALALLIFTALATLFFHLDLEDVNLFKNLAIIGGLLYVYVYGPGNGWRLKV</sequence>
<dbReference type="Pfam" id="PF07681">
    <property type="entry name" value="DoxX"/>
    <property type="match status" value="1"/>
</dbReference>
<proteinExistence type="inferred from homology"/>
<evidence type="ECO:0000256" key="3">
    <source>
        <dbReference type="ARBA" id="ARBA00022475"/>
    </source>
</evidence>
<dbReference type="Proteomes" id="UP000176322">
    <property type="component" value="Unassembled WGS sequence"/>
</dbReference>
<dbReference type="EMBL" id="MFKO01000002">
    <property type="protein sequence ID" value="OGG42034.1"/>
    <property type="molecule type" value="Genomic_DNA"/>
</dbReference>
<dbReference type="InterPro" id="IPR051907">
    <property type="entry name" value="DoxX-like_oxidoreductase"/>
</dbReference>
<evidence type="ECO:0008006" key="10">
    <source>
        <dbReference type="Google" id="ProtNLM"/>
    </source>
</evidence>
<comment type="subcellular location">
    <subcellularLocation>
        <location evidence="1">Cell membrane</location>
        <topology evidence="1">Multi-pass membrane protein</topology>
    </subcellularLocation>
</comment>
<keyword evidence="4 7" id="KW-0812">Transmembrane</keyword>
<dbReference type="STRING" id="1798475.A2837_02165"/>
<evidence type="ECO:0000256" key="5">
    <source>
        <dbReference type="ARBA" id="ARBA00022989"/>
    </source>
</evidence>
<gene>
    <name evidence="8" type="ORF">A2837_02165</name>
</gene>
<dbReference type="GO" id="GO:0005886">
    <property type="term" value="C:plasma membrane"/>
    <property type="evidence" value="ECO:0007669"/>
    <property type="project" value="UniProtKB-SubCell"/>
</dbReference>
<feature type="transmembrane region" description="Helical" evidence="7">
    <location>
        <begin position="72"/>
        <end position="89"/>
    </location>
</feature>
<evidence type="ECO:0000256" key="6">
    <source>
        <dbReference type="ARBA" id="ARBA00023136"/>
    </source>
</evidence>
<dbReference type="PANTHER" id="PTHR33452:SF1">
    <property type="entry name" value="INNER MEMBRANE PROTEIN YPHA-RELATED"/>
    <property type="match status" value="1"/>
</dbReference>
<evidence type="ECO:0000256" key="1">
    <source>
        <dbReference type="ARBA" id="ARBA00004651"/>
    </source>
</evidence>
<accession>A0A1F6BYK5</accession>
<evidence type="ECO:0000256" key="4">
    <source>
        <dbReference type="ARBA" id="ARBA00022692"/>
    </source>
</evidence>
<evidence type="ECO:0000313" key="9">
    <source>
        <dbReference type="Proteomes" id="UP000176322"/>
    </source>
</evidence>
<keyword evidence="3" id="KW-1003">Cell membrane</keyword>
<comment type="similarity">
    <text evidence="2">Belongs to the DoxX family.</text>
</comment>
<evidence type="ECO:0000256" key="7">
    <source>
        <dbReference type="SAM" id="Phobius"/>
    </source>
</evidence>
<protein>
    <recommendedName>
        <fullName evidence="10">DoxX family protein</fullName>
    </recommendedName>
</protein>
<keyword evidence="5 7" id="KW-1133">Transmembrane helix</keyword>